<dbReference type="Pfam" id="PF04055">
    <property type="entry name" value="Radical_SAM"/>
    <property type="match status" value="1"/>
</dbReference>
<dbReference type="EMBL" id="WFLN01000009">
    <property type="protein sequence ID" value="KAB8028441.1"/>
    <property type="molecule type" value="Genomic_DNA"/>
</dbReference>
<reference evidence="8 9" key="1">
    <citation type="submission" date="2019-10" db="EMBL/GenBank/DDBJ databases">
        <title>New genus of Silvanigrellaceae.</title>
        <authorList>
            <person name="Pitt A."/>
            <person name="Hahn M.W."/>
        </authorList>
    </citation>
    <scope>NUCLEOTIDE SEQUENCE [LARGE SCALE GENOMIC DNA]</scope>
    <source>
        <strain evidence="8 9">33A1-SZDP</strain>
    </source>
</reference>
<dbReference type="CDD" id="cd01335">
    <property type="entry name" value="Radical_SAM"/>
    <property type="match status" value="1"/>
</dbReference>
<evidence type="ECO:0000256" key="3">
    <source>
        <dbReference type="ARBA" id="ARBA00022723"/>
    </source>
</evidence>
<comment type="cofactor">
    <cofactor evidence="1">
        <name>[4Fe-4S] cluster</name>
        <dbReference type="ChEBI" id="CHEBI:49883"/>
    </cofactor>
</comment>
<protein>
    <submittedName>
        <fullName evidence="8">Radical SAM protein</fullName>
    </submittedName>
</protein>
<accession>A0A833N2K8</accession>
<dbReference type="SUPFAM" id="SSF102114">
    <property type="entry name" value="Radical SAM enzymes"/>
    <property type="match status" value="1"/>
</dbReference>
<dbReference type="UniPathway" id="UPA00782"/>
<dbReference type="InterPro" id="IPR058240">
    <property type="entry name" value="rSAM_sf"/>
</dbReference>
<dbReference type="InterPro" id="IPR013785">
    <property type="entry name" value="Aldolase_TIM"/>
</dbReference>
<comment type="caution">
    <text evidence="8">The sequence shown here is derived from an EMBL/GenBank/DDBJ whole genome shotgun (WGS) entry which is preliminary data.</text>
</comment>
<keyword evidence="2" id="KW-0949">S-adenosyl-L-methionine</keyword>
<evidence type="ECO:0000313" key="8">
    <source>
        <dbReference type="EMBL" id="KAB8028441.1"/>
    </source>
</evidence>
<evidence type="ECO:0000256" key="2">
    <source>
        <dbReference type="ARBA" id="ARBA00022691"/>
    </source>
</evidence>
<proteinExistence type="inferred from homology"/>
<dbReference type="SMART" id="SM00729">
    <property type="entry name" value="Elp3"/>
    <property type="match status" value="1"/>
</dbReference>
<dbReference type="InterPro" id="IPR007197">
    <property type="entry name" value="rSAM"/>
</dbReference>
<dbReference type="Proteomes" id="UP000442694">
    <property type="component" value="Unassembled WGS sequence"/>
</dbReference>
<dbReference type="PANTHER" id="PTHR43273:SF3">
    <property type="entry name" value="ANAEROBIC SULFATASE-MATURATING ENZYME HOMOLOG ASLB-RELATED"/>
    <property type="match status" value="1"/>
</dbReference>
<comment type="similarity">
    <text evidence="6">Belongs to the radical SAM superfamily. Anaerobic sulfatase-maturating enzyme family.</text>
</comment>
<evidence type="ECO:0000313" key="9">
    <source>
        <dbReference type="Proteomes" id="UP000442694"/>
    </source>
</evidence>
<dbReference type="SFLD" id="SFLDG01067">
    <property type="entry name" value="SPASM/twitch_domain_containing"/>
    <property type="match status" value="1"/>
</dbReference>
<keyword evidence="3" id="KW-0479">Metal-binding</keyword>
<name>A0A833N2K8_9BACT</name>
<keyword evidence="9" id="KW-1185">Reference proteome</keyword>
<gene>
    <name evidence="8" type="ORF">GCL57_11990</name>
</gene>
<evidence type="ECO:0000256" key="1">
    <source>
        <dbReference type="ARBA" id="ARBA00001966"/>
    </source>
</evidence>
<dbReference type="InterPro" id="IPR023867">
    <property type="entry name" value="Sulphatase_maturase_rSAM"/>
</dbReference>
<dbReference type="Gene3D" id="3.20.20.70">
    <property type="entry name" value="Aldolase class I"/>
    <property type="match status" value="1"/>
</dbReference>
<sequence length="338" mass="38888">MDDLIDPRILYNCLNNKHFSIILMPTEQCNFRCTYCYEDFKIGRMKEKTVQGIKNLISNRMPELKSFGLEWFGGEPLLAKDIIYDILKHINNLLFENKHIKFTCGMTTNSFLLKKDVAEKLVNFGCKYYQITLDGPQLIHDKSRIQISKKGSYSAIMANLYTLKESQLDFNITLRVHITPENFDKLDEFLKMLKEDFLSDNRFQIFFKAIENLGGKNSGKFKTLSHENKKIIIDSLYQKVQPSESSKIVENNPFYVCYASKANSLVIKADGSVAKCTVLFSDDRNRVGLIQEDGKLKLDSEKISLWTRGLFSGDKNILHCPLSNLPKLSKNNDSFIPN</sequence>
<dbReference type="GO" id="GO:0046872">
    <property type="term" value="F:metal ion binding"/>
    <property type="evidence" value="ECO:0007669"/>
    <property type="project" value="UniProtKB-KW"/>
</dbReference>
<dbReference type="RefSeq" id="WP_152213592.1">
    <property type="nucleotide sequence ID" value="NZ_WFLN01000009.1"/>
</dbReference>
<dbReference type="SFLD" id="SFLDS00029">
    <property type="entry name" value="Radical_SAM"/>
    <property type="match status" value="1"/>
</dbReference>
<dbReference type="AlphaFoldDB" id="A0A833N2K8"/>
<organism evidence="8 9">
    <name type="scientific">Fluviispira multicolorata</name>
    <dbReference type="NCBI Taxonomy" id="2654512"/>
    <lineage>
        <taxon>Bacteria</taxon>
        <taxon>Pseudomonadati</taxon>
        <taxon>Bdellovibrionota</taxon>
        <taxon>Oligoflexia</taxon>
        <taxon>Silvanigrellales</taxon>
        <taxon>Silvanigrellaceae</taxon>
        <taxon>Fluviispira</taxon>
    </lineage>
</organism>
<evidence type="ECO:0000256" key="6">
    <source>
        <dbReference type="ARBA" id="ARBA00023601"/>
    </source>
</evidence>
<dbReference type="InterPro" id="IPR006638">
    <property type="entry name" value="Elp3/MiaA/NifB-like_rSAM"/>
</dbReference>
<dbReference type="PANTHER" id="PTHR43273">
    <property type="entry name" value="ANAEROBIC SULFATASE-MATURATING ENZYME HOMOLOG ASLB-RELATED"/>
    <property type="match status" value="1"/>
</dbReference>
<dbReference type="PROSITE" id="PS51918">
    <property type="entry name" value="RADICAL_SAM"/>
    <property type="match status" value="1"/>
</dbReference>
<keyword evidence="4" id="KW-0408">Iron</keyword>
<evidence type="ECO:0000256" key="4">
    <source>
        <dbReference type="ARBA" id="ARBA00023004"/>
    </source>
</evidence>
<feature type="domain" description="Radical SAM core" evidence="7">
    <location>
        <begin position="13"/>
        <end position="243"/>
    </location>
</feature>
<evidence type="ECO:0000259" key="7">
    <source>
        <dbReference type="PROSITE" id="PS51918"/>
    </source>
</evidence>
<dbReference type="GO" id="GO:0051536">
    <property type="term" value="F:iron-sulfur cluster binding"/>
    <property type="evidence" value="ECO:0007669"/>
    <property type="project" value="UniProtKB-KW"/>
</dbReference>
<keyword evidence="5" id="KW-0411">Iron-sulfur</keyword>
<dbReference type="GO" id="GO:0016491">
    <property type="term" value="F:oxidoreductase activity"/>
    <property type="evidence" value="ECO:0007669"/>
    <property type="project" value="InterPro"/>
</dbReference>
<evidence type="ECO:0000256" key="5">
    <source>
        <dbReference type="ARBA" id="ARBA00023014"/>
    </source>
</evidence>